<dbReference type="EMBL" id="PDCK01000040">
    <property type="protein sequence ID" value="PRQ48294.1"/>
    <property type="molecule type" value="Genomic_DNA"/>
</dbReference>
<proteinExistence type="predicted"/>
<dbReference type="Proteomes" id="UP000238479">
    <property type="component" value="Chromosome 2"/>
</dbReference>
<sequence length="101" mass="11075">MISGDRIEPLVTNAVVPLEFLLQRRKGNLHCYDCQRRARGSNTLSGSTWRPPTPVSTDLLAPPLKPFAPSSTLSPLSSSTLSISRYCSIAIALEISMWTVM</sequence>
<dbReference type="Gramene" id="PRQ48294">
    <property type="protein sequence ID" value="PRQ48294"/>
    <property type="gene ID" value="RchiOBHm_Chr2g0109091"/>
</dbReference>
<organism evidence="1 2">
    <name type="scientific">Rosa chinensis</name>
    <name type="common">China rose</name>
    <dbReference type="NCBI Taxonomy" id="74649"/>
    <lineage>
        <taxon>Eukaryota</taxon>
        <taxon>Viridiplantae</taxon>
        <taxon>Streptophyta</taxon>
        <taxon>Embryophyta</taxon>
        <taxon>Tracheophyta</taxon>
        <taxon>Spermatophyta</taxon>
        <taxon>Magnoliopsida</taxon>
        <taxon>eudicotyledons</taxon>
        <taxon>Gunneridae</taxon>
        <taxon>Pentapetalae</taxon>
        <taxon>rosids</taxon>
        <taxon>fabids</taxon>
        <taxon>Rosales</taxon>
        <taxon>Rosaceae</taxon>
        <taxon>Rosoideae</taxon>
        <taxon>Rosoideae incertae sedis</taxon>
        <taxon>Rosa</taxon>
    </lineage>
</organism>
<comment type="caution">
    <text evidence="1">The sequence shown here is derived from an EMBL/GenBank/DDBJ whole genome shotgun (WGS) entry which is preliminary data.</text>
</comment>
<name>A0A2P6RPG2_ROSCH</name>
<dbReference type="AlphaFoldDB" id="A0A2P6RPG2"/>
<keyword evidence="2" id="KW-1185">Reference proteome</keyword>
<accession>A0A2P6RPG2</accession>
<protein>
    <submittedName>
        <fullName evidence="1">Uncharacterized protein</fullName>
    </submittedName>
</protein>
<evidence type="ECO:0000313" key="1">
    <source>
        <dbReference type="EMBL" id="PRQ48294.1"/>
    </source>
</evidence>
<gene>
    <name evidence="1" type="ORF">RchiOBHm_Chr2g0109091</name>
</gene>
<evidence type="ECO:0000313" key="2">
    <source>
        <dbReference type="Proteomes" id="UP000238479"/>
    </source>
</evidence>
<reference evidence="1 2" key="1">
    <citation type="journal article" date="2018" name="Nat. Genet.">
        <title>The Rosa genome provides new insights in the design of modern roses.</title>
        <authorList>
            <person name="Bendahmane M."/>
        </authorList>
    </citation>
    <scope>NUCLEOTIDE SEQUENCE [LARGE SCALE GENOMIC DNA]</scope>
    <source>
        <strain evidence="2">cv. Old Blush</strain>
    </source>
</reference>